<protein>
    <submittedName>
        <fullName evidence="1">Uncharacterized protein</fullName>
    </submittedName>
</protein>
<proteinExistence type="predicted"/>
<dbReference type="OrthoDB" id="6614966at2759"/>
<dbReference type="Proteomes" id="UP000466442">
    <property type="component" value="Unassembled WGS sequence"/>
</dbReference>
<evidence type="ECO:0000313" key="1">
    <source>
        <dbReference type="EMBL" id="KAF6203203.1"/>
    </source>
</evidence>
<dbReference type="PANTHER" id="PTHR10773">
    <property type="entry name" value="DNA-DIRECTED RNA POLYMERASES I, II, AND III SUBUNIT RPABC2"/>
    <property type="match status" value="1"/>
</dbReference>
<comment type="caution">
    <text evidence="1">The sequence shown here is derived from an EMBL/GenBank/DDBJ whole genome shotgun (WGS) entry which is preliminary data.</text>
</comment>
<dbReference type="PANTHER" id="PTHR10773:SF19">
    <property type="match status" value="1"/>
</dbReference>
<dbReference type="EMBL" id="WIXP02000011">
    <property type="protein sequence ID" value="KAF6203203.1"/>
    <property type="molecule type" value="Genomic_DNA"/>
</dbReference>
<gene>
    <name evidence="1" type="ORF">GE061_003621</name>
</gene>
<dbReference type="AlphaFoldDB" id="A0A8S9X2M5"/>
<name>A0A8S9X2M5_APOLU</name>
<reference evidence="1" key="1">
    <citation type="journal article" date="2021" name="Mol. Ecol. Resour.">
        <title>Apolygus lucorum genome provides insights into omnivorousness and mesophyll feeding.</title>
        <authorList>
            <person name="Liu Y."/>
            <person name="Liu H."/>
            <person name="Wang H."/>
            <person name="Huang T."/>
            <person name="Liu B."/>
            <person name="Yang B."/>
            <person name="Yin L."/>
            <person name="Li B."/>
            <person name="Zhang Y."/>
            <person name="Zhang S."/>
            <person name="Jiang F."/>
            <person name="Zhang X."/>
            <person name="Ren Y."/>
            <person name="Wang B."/>
            <person name="Wang S."/>
            <person name="Lu Y."/>
            <person name="Wu K."/>
            <person name="Fan W."/>
            <person name="Wang G."/>
        </authorList>
    </citation>
    <scope>NUCLEOTIDE SEQUENCE</scope>
    <source>
        <strain evidence="1">12Hb</strain>
    </source>
</reference>
<sequence>MAQLFELYKLKCQEVSIKPMSRFVFDKKCKANKLSIYTPRKDRCDTCIQFEINKTLSKEAFDAHRAMKDMARAEKENDKNLAKQGLIHVICCDVMKVTLLPITDASSSYYKMKLAMHNFTVYNLANHEAVCYWFCETEANLVASTFASCLVSFLNDLLDTGLKDVTIYSDGCPYQNRNNVLSNALLHFSMERNIVINQKYLEKGHTQMEGDSVHSTIEHVLNKTKVYLPYELLQITERARKEPPYKAKLLSYDFFKNYAANFIYDSIRPGNKPSDPVVNDIRQIQYDPKGVIRYRLNFETPLQELPRRPKKPSSHSFKKLYTNRLPITRDKYEDLKSMQKYIPDEAFLYYKTLPHVEESYRKKKAQLKSSTTKRDS</sequence>
<accession>A0A8S9X2M5</accession>
<organism evidence="1 2">
    <name type="scientific">Apolygus lucorum</name>
    <name type="common">Small green plant bug</name>
    <name type="synonym">Lygocoris lucorum</name>
    <dbReference type="NCBI Taxonomy" id="248454"/>
    <lineage>
        <taxon>Eukaryota</taxon>
        <taxon>Metazoa</taxon>
        <taxon>Ecdysozoa</taxon>
        <taxon>Arthropoda</taxon>
        <taxon>Hexapoda</taxon>
        <taxon>Insecta</taxon>
        <taxon>Pterygota</taxon>
        <taxon>Neoptera</taxon>
        <taxon>Paraneoptera</taxon>
        <taxon>Hemiptera</taxon>
        <taxon>Heteroptera</taxon>
        <taxon>Panheteroptera</taxon>
        <taxon>Cimicomorpha</taxon>
        <taxon>Miridae</taxon>
        <taxon>Mirini</taxon>
        <taxon>Apolygus</taxon>
    </lineage>
</organism>
<keyword evidence="2" id="KW-1185">Reference proteome</keyword>
<evidence type="ECO:0000313" key="2">
    <source>
        <dbReference type="Proteomes" id="UP000466442"/>
    </source>
</evidence>